<dbReference type="OrthoDB" id="4876528at2759"/>
<organism evidence="1 2">
    <name type="scientific">Stachybotrys elegans</name>
    <dbReference type="NCBI Taxonomy" id="80388"/>
    <lineage>
        <taxon>Eukaryota</taxon>
        <taxon>Fungi</taxon>
        <taxon>Dikarya</taxon>
        <taxon>Ascomycota</taxon>
        <taxon>Pezizomycotina</taxon>
        <taxon>Sordariomycetes</taxon>
        <taxon>Hypocreomycetidae</taxon>
        <taxon>Hypocreales</taxon>
        <taxon>Stachybotryaceae</taxon>
        <taxon>Stachybotrys</taxon>
    </lineage>
</organism>
<dbReference type="Proteomes" id="UP000813444">
    <property type="component" value="Unassembled WGS sequence"/>
</dbReference>
<sequence length="117" mass="12905">MTGMDAVEAKIRHSAPTRNCNRYHRNARDGISLNQHFLYSTPAQSIQYQEEHSFTHRSALICIRDNNSENIHVDQGDVIGAINSIHDECGSEGAKYQLTGDSGLYVDMVIGGAVEQG</sequence>
<gene>
    <name evidence="1" type="ORF">B0I35DRAFT_464921</name>
</gene>
<dbReference type="AlphaFoldDB" id="A0A8K0SDQ8"/>
<name>A0A8K0SDQ8_9HYPO</name>
<reference evidence="1" key="1">
    <citation type="journal article" date="2021" name="Nat. Commun.">
        <title>Genetic determinants of endophytism in the Arabidopsis root mycobiome.</title>
        <authorList>
            <person name="Mesny F."/>
            <person name="Miyauchi S."/>
            <person name="Thiergart T."/>
            <person name="Pickel B."/>
            <person name="Atanasova L."/>
            <person name="Karlsson M."/>
            <person name="Huettel B."/>
            <person name="Barry K.W."/>
            <person name="Haridas S."/>
            <person name="Chen C."/>
            <person name="Bauer D."/>
            <person name="Andreopoulos W."/>
            <person name="Pangilinan J."/>
            <person name="LaButti K."/>
            <person name="Riley R."/>
            <person name="Lipzen A."/>
            <person name="Clum A."/>
            <person name="Drula E."/>
            <person name="Henrissat B."/>
            <person name="Kohler A."/>
            <person name="Grigoriev I.V."/>
            <person name="Martin F.M."/>
            <person name="Hacquard S."/>
        </authorList>
    </citation>
    <scope>NUCLEOTIDE SEQUENCE</scope>
    <source>
        <strain evidence="1">MPI-CAGE-CH-0235</strain>
    </source>
</reference>
<proteinExistence type="predicted"/>
<evidence type="ECO:0000313" key="1">
    <source>
        <dbReference type="EMBL" id="KAH7305317.1"/>
    </source>
</evidence>
<keyword evidence="2" id="KW-1185">Reference proteome</keyword>
<protein>
    <submittedName>
        <fullName evidence="1">Uncharacterized protein</fullName>
    </submittedName>
</protein>
<dbReference type="EMBL" id="JAGPNK010000019">
    <property type="protein sequence ID" value="KAH7305317.1"/>
    <property type="molecule type" value="Genomic_DNA"/>
</dbReference>
<accession>A0A8K0SDQ8</accession>
<comment type="caution">
    <text evidence="1">The sequence shown here is derived from an EMBL/GenBank/DDBJ whole genome shotgun (WGS) entry which is preliminary data.</text>
</comment>
<evidence type="ECO:0000313" key="2">
    <source>
        <dbReference type="Proteomes" id="UP000813444"/>
    </source>
</evidence>